<organism evidence="1">
    <name type="scientific">Sesamum latifolium</name>
    <dbReference type="NCBI Taxonomy" id="2727402"/>
    <lineage>
        <taxon>Eukaryota</taxon>
        <taxon>Viridiplantae</taxon>
        <taxon>Streptophyta</taxon>
        <taxon>Embryophyta</taxon>
        <taxon>Tracheophyta</taxon>
        <taxon>Spermatophyta</taxon>
        <taxon>Magnoliopsida</taxon>
        <taxon>eudicotyledons</taxon>
        <taxon>Gunneridae</taxon>
        <taxon>Pentapetalae</taxon>
        <taxon>asterids</taxon>
        <taxon>lamiids</taxon>
        <taxon>Lamiales</taxon>
        <taxon>Pedaliaceae</taxon>
        <taxon>Sesamum</taxon>
    </lineage>
</organism>
<proteinExistence type="predicted"/>
<name>A0AAW2S2P7_9LAMI</name>
<comment type="caution">
    <text evidence="1">The sequence shown here is derived from an EMBL/GenBank/DDBJ whole genome shotgun (WGS) entry which is preliminary data.</text>
</comment>
<dbReference type="AlphaFoldDB" id="A0AAW2S2P7"/>
<dbReference type="InterPro" id="IPR052343">
    <property type="entry name" value="Retrotransposon-Effector_Assoc"/>
</dbReference>
<sequence length="178" mass="19992">MLSRNSIIAQEFIALYSSLLGIEVQTLPVDHDVFEWDPKLSSEHALELCKAVTSLEAKQAIFQISDNKAPVPDGYSSCFFKKVWNVVGDQVCRAVMDFFRSGRMLQQLNHTIIALVPKSEHSPSVADYPPILCCNVIYKAIITIIVDRLFHALKYLIDRCQTAFVGGRSITDNIFLAQ</sequence>
<evidence type="ECO:0000313" key="1">
    <source>
        <dbReference type="EMBL" id="KAL0386370.1"/>
    </source>
</evidence>
<dbReference type="EMBL" id="JACGWN010000190">
    <property type="protein sequence ID" value="KAL0386370.1"/>
    <property type="molecule type" value="Genomic_DNA"/>
</dbReference>
<dbReference type="PANTHER" id="PTHR46890:SF48">
    <property type="entry name" value="RNA-DIRECTED DNA POLYMERASE"/>
    <property type="match status" value="1"/>
</dbReference>
<reference evidence="1" key="2">
    <citation type="journal article" date="2024" name="Plant">
        <title>Genomic evolution and insights into agronomic trait innovations of Sesamum species.</title>
        <authorList>
            <person name="Miao H."/>
            <person name="Wang L."/>
            <person name="Qu L."/>
            <person name="Liu H."/>
            <person name="Sun Y."/>
            <person name="Le M."/>
            <person name="Wang Q."/>
            <person name="Wei S."/>
            <person name="Zheng Y."/>
            <person name="Lin W."/>
            <person name="Duan Y."/>
            <person name="Cao H."/>
            <person name="Xiong S."/>
            <person name="Wang X."/>
            <person name="Wei L."/>
            <person name="Li C."/>
            <person name="Ma Q."/>
            <person name="Ju M."/>
            <person name="Zhao R."/>
            <person name="Li G."/>
            <person name="Mu C."/>
            <person name="Tian Q."/>
            <person name="Mei H."/>
            <person name="Zhang T."/>
            <person name="Gao T."/>
            <person name="Zhang H."/>
        </authorList>
    </citation>
    <scope>NUCLEOTIDE SEQUENCE</scope>
    <source>
        <strain evidence="1">KEN1</strain>
    </source>
</reference>
<protein>
    <recommendedName>
        <fullName evidence="2">Reverse transcriptase domain-containing protein</fullName>
    </recommendedName>
</protein>
<dbReference type="PANTHER" id="PTHR46890">
    <property type="entry name" value="NON-LTR RETROLELEMENT REVERSE TRANSCRIPTASE-LIKE PROTEIN-RELATED"/>
    <property type="match status" value="1"/>
</dbReference>
<accession>A0AAW2S2P7</accession>
<evidence type="ECO:0008006" key="2">
    <source>
        <dbReference type="Google" id="ProtNLM"/>
    </source>
</evidence>
<reference evidence="1" key="1">
    <citation type="submission" date="2020-06" db="EMBL/GenBank/DDBJ databases">
        <authorList>
            <person name="Li T."/>
            <person name="Hu X."/>
            <person name="Zhang T."/>
            <person name="Song X."/>
            <person name="Zhang H."/>
            <person name="Dai N."/>
            <person name="Sheng W."/>
            <person name="Hou X."/>
            <person name="Wei L."/>
        </authorList>
    </citation>
    <scope>NUCLEOTIDE SEQUENCE</scope>
    <source>
        <strain evidence="1">KEN1</strain>
        <tissue evidence="1">Leaf</tissue>
    </source>
</reference>
<gene>
    <name evidence="1" type="ORF">Slati_4605000</name>
</gene>